<dbReference type="GO" id="GO:0008270">
    <property type="term" value="F:zinc ion binding"/>
    <property type="evidence" value="ECO:0007669"/>
    <property type="project" value="InterPro"/>
</dbReference>
<name>A0A941EHK0_9ACTN</name>
<reference evidence="2" key="1">
    <citation type="submission" date="2021-04" db="EMBL/GenBank/DDBJ databases">
        <title>Genome based classification of Actinospica acidithermotolerans sp. nov., an actinobacterium isolated from an Indonesian hot spring.</title>
        <authorList>
            <person name="Kusuma A.B."/>
            <person name="Putra K.E."/>
            <person name="Nafisah S."/>
            <person name="Loh J."/>
            <person name="Nouioui I."/>
            <person name="Goodfellow M."/>
        </authorList>
    </citation>
    <scope>NUCLEOTIDE SEQUENCE</scope>
    <source>
        <strain evidence="2">MGRD01-02</strain>
    </source>
</reference>
<dbReference type="GO" id="GO:0004519">
    <property type="term" value="F:endonuclease activity"/>
    <property type="evidence" value="ECO:0007669"/>
    <property type="project" value="UniProtKB-KW"/>
</dbReference>
<keyword evidence="2" id="KW-0540">Nuclease</keyword>
<evidence type="ECO:0000313" key="3">
    <source>
        <dbReference type="Proteomes" id="UP000676325"/>
    </source>
</evidence>
<accession>A0A941EHK0</accession>
<dbReference type="Pfam" id="PF01844">
    <property type="entry name" value="HNH"/>
    <property type="match status" value="1"/>
</dbReference>
<dbReference type="AlphaFoldDB" id="A0A941EHK0"/>
<evidence type="ECO:0000313" key="2">
    <source>
        <dbReference type="EMBL" id="MBR7831602.1"/>
    </source>
</evidence>
<gene>
    <name evidence="2" type="ORF">KDK95_35275</name>
</gene>
<dbReference type="EMBL" id="JAGSOH010000397">
    <property type="protein sequence ID" value="MBR7831602.1"/>
    <property type="molecule type" value="Genomic_DNA"/>
</dbReference>
<dbReference type="Gene3D" id="1.10.30.50">
    <property type="match status" value="1"/>
</dbReference>
<sequence>HHTLPHSRGGPTSLRNLVLLCPEHHILTHQHQHDDRTRE</sequence>
<proteinExistence type="predicted"/>
<comment type="caution">
    <text evidence="2">The sequence shown here is derived from an EMBL/GenBank/DDBJ whole genome shotgun (WGS) entry which is preliminary data.</text>
</comment>
<keyword evidence="3" id="KW-1185">Reference proteome</keyword>
<feature type="domain" description="HNH" evidence="1">
    <location>
        <begin position="1"/>
        <end position="25"/>
    </location>
</feature>
<dbReference type="InterPro" id="IPR003615">
    <property type="entry name" value="HNH_nuc"/>
</dbReference>
<dbReference type="RefSeq" id="WP_212522682.1">
    <property type="nucleotide sequence ID" value="NZ_JAGSOH010000397.1"/>
</dbReference>
<keyword evidence="2" id="KW-0255">Endonuclease</keyword>
<evidence type="ECO:0000259" key="1">
    <source>
        <dbReference type="Pfam" id="PF01844"/>
    </source>
</evidence>
<dbReference type="GO" id="GO:0003676">
    <property type="term" value="F:nucleic acid binding"/>
    <property type="evidence" value="ECO:0007669"/>
    <property type="project" value="InterPro"/>
</dbReference>
<organism evidence="2 3">
    <name type="scientific">Actinospica acidithermotolerans</name>
    <dbReference type="NCBI Taxonomy" id="2828514"/>
    <lineage>
        <taxon>Bacteria</taxon>
        <taxon>Bacillati</taxon>
        <taxon>Actinomycetota</taxon>
        <taxon>Actinomycetes</taxon>
        <taxon>Catenulisporales</taxon>
        <taxon>Actinospicaceae</taxon>
        <taxon>Actinospica</taxon>
    </lineage>
</organism>
<protein>
    <submittedName>
        <fullName evidence="2">HNH endonuclease</fullName>
    </submittedName>
</protein>
<dbReference type="InterPro" id="IPR002711">
    <property type="entry name" value="HNH"/>
</dbReference>
<dbReference type="Proteomes" id="UP000676325">
    <property type="component" value="Unassembled WGS sequence"/>
</dbReference>
<feature type="non-terminal residue" evidence="2">
    <location>
        <position position="1"/>
    </location>
</feature>
<dbReference type="CDD" id="cd00085">
    <property type="entry name" value="HNHc"/>
    <property type="match status" value="1"/>
</dbReference>
<keyword evidence="2" id="KW-0378">Hydrolase</keyword>